<dbReference type="Pfam" id="PF23571">
    <property type="entry name" value="GH3_M"/>
    <property type="match status" value="1"/>
</dbReference>
<evidence type="ECO:0000313" key="4">
    <source>
        <dbReference type="Proteomes" id="UP000600449"/>
    </source>
</evidence>
<organism evidence="3 4">
    <name type="scientific">Salinarimonas ramus</name>
    <dbReference type="NCBI Taxonomy" id="690164"/>
    <lineage>
        <taxon>Bacteria</taxon>
        <taxon>Pseudomonadati</taxon>
        <taxon>Pseudomonadota</taxon>
        <taxon>Alphaproteobacteria</taxon>
        <taxon>Hyphomicrobiales</taxon>
        <taxon>Salinarimonadaceae</taxon>
        <taxon>Salinarimonas</taxon>
    </lineage>
</organism>
<dbReference type="GO" id="GO:0005737">
    <property type="term" value="C:cytoplasm"/>
    <property type="evidence" value="ECO:0007669"/>
    <property type="project" value="TreeGrafter"/>
</dbReference>
<dbReference type="Gene3D" id="3.40.50.12780">
    <property type="entry name" value="N-terminal domain of ligase-like"/>
    <property type="match status" value="1"/>
</dbReference>
<dbReference type="Pfam" id="PF03321">
    <property type="entry name" value="GH3"/>
    <property type="match status" value="1"/>
</dbReference>
<sequence>MLDATPLLRAYAARRRRVLDREDPIAAQARTLATLVRRAEKTRFGRAHGFSEIRTSEDFAARVPVRGYEDFWARYWQEDFPVLRDATWPGKMPFFALSSGTTTGRTKYIPVSREMVAANRRAALDILVHHLGMNPRSRVLAGKSFMLGGSTALETLAPGVRAGDLSGIAAATVPFYARPRTFPPERLALEESWERKIAALAPASLREDIRAISGTPTWLLAFFETLARMNPARGERLSGFFPDLEVIIHGGVAFAPYAERFARLVEGTSIRLQEVYPASEGFFAIQDGTPEAGLRLLVDNGIYYELVRPETLGTRAPDRVSLADAELGVDYALVVSTNAGLWAYEVGDLVRLVSRDPPRIVFAGRTAFTLSAFGEHLTGAEIDRAVADAAREVGVGLVEIAVGARHRAQGEAGDHHLFVVECVEGALPPARARALRDAIDAALARENADYAAHRDARQLDAPALLCAPRGAFEGWMRSRGKLGGQNKPPRVITDPALLAGLERFAGAGTRVSPGR</sequence>
<keyword evidence="4" id="KW-1185">Reference proteome</keyword>
<dbReference type="SUPFAM" id="SSF56801">
    <property type="entry name" value="Acetyl-CoA synthetase-like"/>
    <property type="match status" value="1"/>
</dbReference>
<dbReference type="AlphaFoldDB" id="A0A917QCS4"/>
<dbReference type="InterPro" id="IPR055378">
    <property type="entry name" value="GH3_C"/>
</dbReference>
<dbReference type="InterPro" id="IPR055377">
    <property type="entry name" value="GH3_M"/>
</dbReference>
<comment type="caution">
    <text evidence="3">The sequence shown here is derived from an EMBL/GenBank/DDBJ whole genome shotgun (WGS) entry which is preliminary data.</text>
</comment>
<proteinExistence type="predicted"/>
<accession>A0A917QCS4</accession>
<reference evidence="3 4" key="1">
    <citation type="journal article" date="2014" name="Int. J. Syst. Evol. Microbiol.">
        <title>Complete genome sequence of Corynebacterium casei LMG S-19264T (=DSM 44701T), isolated from a smear-ripened cheese.</title>
        <authorList>
            <consortium name="US DOE Joint Genome Institute (JGI-PGF)"/>
            <person name="Walter F."/>
            <person name="Albersmeier A."/>
            <person name="Kalinowski J."/>
            <person name="Ruckert C."/>
        </authorList>
    </citation>
    <scope>NUCLEOTIDE SEQUENCE [LARGE SCALE GENOMIC DNA]</scope>
    <source>
        <strain evidence="3 4">CGMCC 1.9161</strain>
    </source>
</reference>
<dbReference type="EMBL" id="BMMF01000010">
    <property type="protein sequence ID" value="GGK43426.1"/>
    <property type="molecule type" value="Genomic_DNA"/>
</dbReference>
<gene>
    <name evidence="3" type="ORF">GCM10011322_33200</name>
</gene>
<feature type="domain" description="GH3 C-terminal" evidence="2">
    <location>
        <begin position="381"/>
        <end position="495"/>
    </location>
</feature>
<name>A0A917QCS4_9HYPH</name>
<dbReference type="Pfam" id="PF23572">
    <property type="entry name" value="GH3_C"/>
    <property type="match status" value="1"/>
</dbReference>
<dbReference type="RefSeq" id="WP_188914373.1">
    <property type="nucleotide sequence ID" value="NZ_BMMF01000010.1"/>
</dbReference>
<dbReference type="GO" id="GO:0016881">
    <property type="term" value="F:acid-amino acid ligase activity"/>
    <property type="evidence" value="ECO:0007669"/>
    <property type="project" value="TreeGrafter"/>
</dbReference>
<evidence type="ECO:0000259" key="2">
    <source>
        <dbReference type="Pfam" id="PF23572"/>
    </source>
</evidence>
<dbReference type="Proteomes" id="UP000600449">
    <property type="component" value="Unassembled WGS sequence"/>
</dbReference>
<protein>
    <recommendedName>
        <fullName evidence="5">GH3 auxin-responsive promoter</fullName>
    </recommendedName>
</protein>
<dbReference type="InterPro" id="IPR004993">
    <property type="entry name" value="GH3"/>
</dbReference>
<dbReference type="InterPro" id="IPR042099">
    <property type="entry name" value="ANL_N_sf"/>
</dbReference>
<feature type="domain" description="GH3 middle" evidence="1">
    <location>
        <begin position="296"/>
        <end position="365"/>
    </location>
</feature>
<dbReference type="PANTHER" id="PTHR31901">
    <property type="entry name" value="GH3 DOMAIN-CONTAINING PROTEIN"/>
    <property type="match status" value="1"/>
</dbReference>
<dbReference type="PANTHER" id="PTHR31901:SF9">
    <property type="entry name" value="GH3 DOMAIN-CONTAINING PROTEIN"/>
    <property type="match status" value="1"/>
</dbReference>
<evidence type="ECO:0000313" key="3">
    <source>
        <dbReference type="EMBL" id="GGK43426.1"/>
    </source>
</evidence>
<evidence type="ECO:0000259" key="1">
    <source>
        <dbReference type="Pfam" id="PF23571"/>
    </source>
</evidence>
<evidence type="ECO:0008006" key="5">
    <source>
        <dbReference type="Google" id="ProtNLM"/>
    </source>
</evidence>